<dbReference type="GO" id="GO:0008081">
    <property type="term" value="F:phosphoric diester hydrolase activity"/>
    <property type="evidence" value="ECO:0007669"/>
    <property type="project" value="InterPro"/>
</dbReference>
<sequence>MNRRATFIRDGWWMRFFFLILATVCAPASAEPALNQIQVIGSHNSYHIASPPELFAKIVESNPGAKSWNYTHPPLANQLDGGVRQFELDIFADSKGGLFASPQALELAGKNEAKAIPHQPDLLSKPGFKVFHIPDIDCWSNAPTLVLALRQMFEWSGRNPKHLPVMILVECKDQKEKTSPTVPETLNRSLLMDLEKEILSVIPADRILKPDDVRGGKPTLRESVIKQGWPGIESLRGKFIFALDNTDRTRDLYLEGNPSLEGRLLFVSAPSSGDPAAAWFKCNDPIREQEKIRDLVKAGFLVRTRADTNKPDPEMRTKAFDSGAQWISTDHFDTGAEYHAGFGKKRLVRINPMSGSGDPVEP</sequence>
<dbReference type="InterPro" id="IPR017946">
    <property type="entry name" value="PLC-like_Pdiesterase_TIM-brl"/>
</dbReference>
<evidence type="ECO:0008006" key="4">
    <source>
        <dbReference type="Google" id="ProtNLM"/>
    </source>
</evidence>
<gene>
    <name evidence="2" type="ORF">JIN84_01275</name>
</gene>
<dbReference type="RefSeq" id="WP_200349205.1">
    <property type="nucleotide sequence ID" value="NZ_BAABHZ010000005.1"/>
</dbReference>
<comment type="caution">
    <text evidence="2">The sequence shown here is derived from an EMBL/GenBank/DDBJ whole genome shotgun (WGS) entry which is preliminary data.</text>
</comment>
<dbReference type="Pfam" id="PF16670">
    <property type="entry name" value="PI-PLC-C1"/>
    <property type="match status" value="1"/>
</dbReference>
<dbReference type="EMBL" id="JAENIK010000002">
    <property type="protein sequence ID" value="MBK1814238.1"/>
    <property type="molecule type" value="Genomic_DNA"/>
</dbReference>
<feature type="chain" id="PRO_5036951717" description="Calcium-dependent phosphoinositide phospholipase C" evidence="1">
    <location>
        <begin position="31"/>
        <end position="362"/>
    </location>
</feature>
<dbReference type="GO" id="GO:0006629">
    <property type="term" value="P:lipid metabolic process"/>
    <property type="evidence" value="ECO:0007669"/>
    <property type="project" value="InterPro"/>
</dbReference>
<keyword evidence="1" id="KW-0732">Signal</keyword>
<reference evidence="2" key="1">
    <citation type="submission" date="2021-01" db="EMBL/GenBank/DDBJ databases">
        <title>Modified the classification status of verrucomicrobia.</title>
        <authorList>
            <person name="Feng X."/>
        </authorList>
    </citation>
    <scope>NUCLEOTIDE SEQUENCE</scope>
    <source>
        <strain evidence="2">JCM 18052</strain>
    </source>
</reference>
<proteinExistence type="predicted"/>
<dbReference type="Proteomes" id="UP000600139">
    <property type="component" value="Unassembled WGS sequence"/>
</dbReference>
<accession>A0A934V8L4</accession>
<name>A0A934V8L4_9BACT</name>
<dbReference type="Gene3D" id="3.20.20.190">
    <property type="entry name" value="Phosphatidylinositol (PI) phosphodiesterase"/>
    <property type="match status" value="1"/>
</dbReference>
<dbReference type="InterPro" id="IPR032075">
    <property type="entry name" value="PI-PLC-C1"/>
</dbReference>
<evidence type="ECO:0000256" key="1">
    <source>
        <dbReference type="SAM" id="SignalP"/>
    </source>
</evidence>
<evidence type="ECO:0000313" key="3">
    <source>
        <dbReference type="Proteomes" id="UP000600139"/>
    </source>
</evidence>
<dbReference type="CDD" id="cd08589">
    <property type="entry name" value="PI-PLCc_SaPLC1_like"/>
    <property type="match status" value="1"/>
</dbReference>
<dbReference type="SUPFAM" id="SSF51695">
    <property type="entry name" value="PLC-like phosphodiesterases"/>
    <property type="match status" value="1"/>
</dbReference>
<keyword evidence="3" id="KW-1185">Reference proteome</keyword>
<evidence type="ECO:0000313" key="2">
    <source>
        <dbReference type="EMBL" id="MBK1814238.1"/>
    </source>
</evidence>
<organism evidence="2 3">
    <name type="scientific">Luteolibacter yonseiensis</name>
    <dbReference type="NCBI Taxonomy" id="1144680"/>
    <lineage>
        <taxon>Bacteria</taxon>
        <taxon>Pseudomonadati</taxon>
        <taxon>Verrucomicrobiota</taxon>
        <taxon>Verrucomicrobiia</taxon>
        <taxon>Verrucomicrobiales</taxon>
        <taxon>Verrucomicrobiaceae</taxon>
        <taxon>Luteolibacter</taxon>
    </lineage>
</organism>
<dbReference type="AlphaFoldDB" id="A0A934V8L4"/>
<feature type="signal peptide" evidence="1">
    <location>
        <begin position="1"/>
        <end position="30"/>
    </location>
</feature>
<protein>
    <recommendedName>
        <fullName evidence="4">Calcium-dependent phosphoinositide phospholipase C</fullName>
    </recommendedName>
</protein>